<feature type="region of interest" description="Disordered" evidence="1">
    <location>
        <begin position="275"/>
        <end position="361"/>
    </location>
</feature>
<feature type="region of interest" description="Disordered" evidence="1">
    <location>
        <begin position="71"/>
        <end position="102"/>
    </location>
</feature>
<dbReference type="EMBL" id="HBGK01017112">
    <property type="protein sequence ID" value="CAD9279662.1"/>
    <property type="molecule type" value="Transcribed_RNA"/>
</dbReference>
<feature type="compositionally biased region" description="Basic residues" evidence="1">
    <location>
        <begin position="303"/>
        <end position="340"/>
    </location>
</feature>
<dbReference type="AlphaFoldDB" id="A0A7S1UV94"/>
<gene>
    <name evidence="3" type="ORF">GOCE00092_LOCUS8572</name>
</gene>
<feature type="signal peptide" evidence="2">
    <location>
        <begin position="1"/>
        <end position="31"/>
    </location>
</feature>
<accession>A0A7S1UV94</accession>
<organism evidence="3">
    <name type="scientific">Grammatophora oceanica</name>
    <dbReference type="NCBI Taxonomy" id="210454"/>
    <lineage>
        <taxon>Eukaryota</taxon>
        <taxon>Sar</taxon>
        <taxon>Stramenopiles</taxon>
        <taxon>Ochrophyta</taxon>
        <taxon>Bacillariophyta</taxon>
        <taxon>Fragilariophyceae</taxon>
        <taxon>Fragilariophycidae</taxon>
        <taxon>Rhabdonematales</taxon>
        <taxon>Grammatophoraceae</taxon>
        <taxon>Grammatophora</taxon>
    </lineage>
</organism>
<evidence type="ECO:0000313" key="3">
    <source>
        <dbReference type="EMBL" id="CAD9279662.1"/>
    </source>
</evidence>
<reference evidence="3" key="1">
    <citation type="submission" date="2021-01" db="EMBL/GenBank/DDBJ databases">
        <authorList>
            <person name="Corre E."/>
            <person name="Pelletier E."/>
            <person name="Niang G."/>
            <person name="Scheremetjew M."/>
            <person name="Finn R."/>
            <person name="Kale V."/>
            <person name="Holt S."/>
            <person name="Cochrane G."/>
            <person name="Meng A."/>
            <person name="Brown T."/>
            <person name="Cohen L."/>
        </authorList>
    </citation>
    <scope>NUCLEOTIDE SEQUENCE</scope>
    <source>
        <strain evidence="3">CCMP 410</strain>
    </source>
</reference>
<evidence type="ECO:0000256" key="2">
    <source>
        <dbReference type="SAM" id="SignalP"/>
    </source>
</evidence>
<protein>
    <submittedName>
        <fullName evidence="3">Uncharacterized protein</fullName>
    </submittedName>
</protein>
<feature type="compositionally biased region" description="Pro residues" evidence="1">
    <location>
        <begin position="281"/>
        <end position="297"/>
    </location>
</feature>
<keyword evidence="2" id="KW-0732">Signal</keyword>
<feature type="compositionally biased region" description="Basic and acidic residues" evidence="1">
    <location>
        <begin position="341"/>
        <end position="353"/>
    </location>
</feature>
<evidence type="ECO:0000256" key="1">
    <source>
        <dbReference type="SAM" id="MobiDB-lite"/>
    </source>
</evidence>
<sequence>MKMFVWAFPSTAVVAVQFLLLLSSPDHVVVAHDHGHRHEKPSSCPAPDVRADVFFRLVCDLTIPARRQLASNNAADQRHDRALGHHRRVDESDDDDDDGGDGEGFNDFESEFWVEFNDGTDNIKPFDYKENEIVSETLRVAYNTVFGCPNETFLNTVLVVDAFVVNVDLESEDIPERQRRDLQRTSQYTSLYQRYVASGRCRRCRSGSRLFNDIRFRRELRRILEEDATTDTFNDVVLTGLRAARFELDYVEASNTFPLLDCDDDGTYDIHLREEKECPVTPHPTPKPTPKPTPLPTKPSSKSSKRSKKASSKSHKSTKKSKKSGTSKSSKKVKKTKHSKKEHEGGYESDVRRVLRNYHYQ</sequence>
<name>A0A7S1UV94_9STRA</name>
<proteinExistence type="predicted"/>
<feature type="chain" id="PRO_5030689187" evidence="2">
    <location>
        <begin position="32"/>
        <end position="361"/>
    </location>
</feature>
<feature type="compositionally biased region" description="Acidic residues" evidence="1">
    <location>
        <begin position="91"/>
        <end position="102"/>
    </location>
</feature>